<feature type="region of interest" description="Disordered" evidence="1">
    <location>
        <begin position="1"/>
        <end position="46"/>
    </location>
</feature>
<accession>A0AAD9R416</accession>
<protein>
    <submittedName>
        <fullName evidence="2">Uncharacterized protein</fullName>
    </submittedName>
</protein>
<dbReference type="Proteomes" id="UP001249851">
    <property type="component" value="Unassembled WGS sequence"/>
</dbReference>
<sequence length="159" mass="18112">MFLRTERLEQAKKELVEESNSSDKKLKSTASPAPKFRKKGVEKQDKVNSQVLDHVQSASSYLAATPGSSGRELKELERKVAYRNKPAILFADSADDGWEEVSEYQRRNLAGNSDDDKRLRQAETLCCSETKARPISEEEILLDLRMILSTLFRFLDFNP</sequence>
<organism evidence="2 3">
    <name type="scientific">Acropora cervicornis</name>
    <name type="common">Staghorn coral</name>
    <dbReference type="NCBI Taxonomy" id="6130"/>
    <lineage>
        <taxon>Eukaryota</taxon>
        <taxon>Metazoa</taxon>
        <taxon>Cnidaria</taxon>
        <taxon>Anthozoa</taxon>
        <taxon>Hexacorallia</taxon>
        <taxon>Scleractinia</taxon>
        <taxon>Astrocoeniina</taxon>
        <taxon>Acroporidae</taxon>
        <taxon>Acropora</taxon>
    </lineage>
</organism>
<comment type="caution">
    <text evidence="2">The sequence shown here is derived from an EMBL/GenBank/DDBJ whole genome shotgun (WGS) entry which is preliminary data.</text>
</comment>
<dbReference type="EMBL" id="JARQWQ010000003">
    <property type="protein sequence ID" value="KAK2572637.1"/>
    <property type="molecule type" value="Genomic_DNA"/>
</dbReference>
<gene>
    <name evidence="2" type="ORF">P5673_001610</name>
</gene>
<reference evidence="2" key="2">
    <citation type="journal article" date="2023" name="Science">
        <title>Genomic signatures of disease resistance in endangered staghorn corals.</title>
        <authorList>
            <person name="Vollmer S.V."/>
            <person name="Selwyn J.D."/>
            <person name="Despard B.A."/>
            <person name="Roesel C.L."/>
        </authorList>
    </citation>
    <scope>NUCLEOTIDE SEQUENCE</scope>
    <source>
        <strain evidence="2">K2</strain>
    </source>
</reference>
<name>A0AAD9R416_ACRCE</name>
<keyword evidence="3" id="KW-1185">Reference proteome</keyword>
<reference evidence="2" key="1">
    <citation type="journal article" date="2023" name="G3 (Bethesda)">
        <title>Whole genome assembly and annotation of the endangered Caribbean coral Acropora cervicornis.</title>
        <authorList>
            <person name="Selwyn J.D."/>
            <person name="Vollmer S.V."/>
        </authorList>
    </citation>
    <scope>NUCLEOTIDE SEQUENCE</scope>
    <source>
        <strain evidence="2">K2</strain>
    </source>
</reference>
<evidence type="ECO:0000313" key="2">
    <source>
        <dbReference type="EMBL" id="KAK2572637.1"/>
    </source>
</evidence>
<feature type="compositionally biased region" description="Basic and acidic residues" evidence="1">
    <location>
        <begin position="1"/>
        <end position="26"/>
    </location>
</feature>
<evidence type="ECO:0000313" key="3">
    <source>
        <dbReference type="Proteomes" id="UP001249851"/>
    </source>
</evidence>
<evidence type="ECO:0000256" key="1">
    <source>
        <dbReference type="SAM" id="MobiDB-lite"/>
    </source>
</evidence>
<dbReference type="AlphaFoldDB" id="A0AAD9R416"/>
<proteinExistence type="predicted"/>